<evidence type="ECO:0000256" key="2">
    <source>
        <dbReference type="SAM" id="SignalP"/>
    </source>
</evidence>
<comment type="caution">
    <text evidence="3">The sequence shown here is derived from an EMBL/GenBank/DDBJ whole genome shotgun (WGS) entry which is preliminary data.</text>
</comment>
<evidence type="ECO:0000256" key="1">
    <source>
        <dbReference type="SAM" id="MobiDB-lite"/>
    </source>
</evidence>
<feature type="chain" id="PRO_5043550887" evidence="2">
    <location>
        <begin position="24"/>
        <end position="100"/>
    </location>
</feature>
<proteinExistence type="predicted"/>
<sequence>MVFTQSTFGCLVRLLFLLNLTNFFQLAQKPSDHHPASPVCEHPTDDLPDVLSPPRYSECELYPPAPGTSTAPVAPPPYPRSMRGSQPTLPPLPRNFKYKQ</sequence>
<accession>A0AAV2TXZ0</accession>
<protein>
    <submittedName>
        <fullName evidence="3">Uncharacterized protein</fullName>
    </submittedName>
</protein>
<dbReference type="Proteomes" id="UP001497525">
    <property type="component" value="Unassembled WGS sequence"/>
</dbReference>
<reference evidence="3" key="1">
    <citation type="submission" date="2024-06" db="EMBL/GenBank/DDBJ databases">
        <authorList>
            <person name="Liu X."/>
            <person name="Lenzi L."/>
            <person name="Haldenby T S."/>
            <person name="Uol C."/>
        </authorList>
    </citation>
    <scope>NUCLEOTIDE SEQUENCE</scope>
</reference>
<evidence type="ECO:0000313" key="3">
    <source>
        <dbReference type="EMBL" id="CAL5142259.1"/>
    </source>
</evidence>
<dbReference type="EMBL" id="CAXLJL010000989">
    <property type="protein sequence ID" value="CAL5142259.1"/>
    <property type="molecule type" value="Genomic_DNA"/>
</dbReference>
<name>A0AAV2TXZ0_CALDB</name>
<evidence type="ECO:0000313" key="4">
    <source>
        <dbReference type="Proteomes" id="UP001497525"/>
    </source>
</evidence>
<feature type="signal peptide" evidence="2">
    <location>
        <begin position="1"/>
        <end position="23"/>
    </location>
</feature>
<gene>
    <name evidence="3" type="ORF">CDAUBV1_LOCUS17509</name>
</gene>
<dbReference type="AlphaFoldDB" id="A0AAV2TXZ0"/>
<organism evidence="3 4">
    <name type="scientific">Calicophoron daubneyi</name>
    <name type="common">Rumen fluke</name>
    <name type="synonym">Paramphistomum daubneyi</name>
    <dbReference type="NCBI Taxonomy" id="300641"/>
    <lineage>
        <taxon>Eukaryota</taxon>
        <taxon>Metazoa</taxon>
        <taxon>Spiralia</taxon>
        <taxon>Lophotrochozoa</taxon>
        <taxon>Platyhelminthes</taxon>
        <taxon>Trematoda</taxon>
        <taxon>Digenea</taxon>
        <taxon>Plagiorchiida</taxon>
        <taxon>Pronocephalata</taxon>
        <taxon>Paramphistomoidea</taxon>
        <taxon>Paramphistomidae</taxon>
        <taxon>Calicophoron</taxon>
    </lineage>
</organism>
<feature type="region of interest" description="Disordered" evidence="1">
    <location>
        <begin position="61"/>
        <end position="100"/>
    </location>
</feature>
<keyword evidence="2" id="KW-0732">Signal</keyword>